<dbReference type="Pfam" id="PF08719">
    <property type="entry name" value="NADAR"/>
    <property type="match status" value="1"/>
</dbReference>
<dbReference type="Gene3D" id="1.10.357.40">
    <property type="entry name" value="YbiA-like"/>
    <property type="match status" value="1"/>
</dbReference>
<proteinExistence type="predicted"/>
<evidence type="ECO:0000259" key="1">
    <source>
        <dbReference type="Pfam" id="PF08719"/>
    </source>
</evidence>
<gene>
    <name evidence="2" type="ORF">EK21DRAFT_36900</name>
</gene>
<organism evidence="2 3">
    <name type="scientific">Setomelanomma holmii</name>
    <dbReference type="NCBI Taxonomy" id="210430"/>
    <lineage>
        <taxon>Eukaryota</taxon>
        <taxon>Fungi</taxon>
        <taxon>Dikarya</taxon>
        <taxon>Ascomycota</taxon>
        <taxon>Pezizomycotina</taxon>
        <taxon>Dothideomycetes</taxon>
        <taxon>Pleosporomycetidae</taxon>
        <taxon>Pleosporales</taxon>
        <taxon>Pleosporineae</taxon>
        <taxon>Phaeosphaeriaceae</taxon>
        <taxon>Setomelanomma</taxon>
    </lineage>
</organism>
<dbReference type="CDD" id="cd15457">
    <property type="entry name" value="NADAR"/>
    <property type="match status" value="1"/>
</dbReference>
<name>A0A9P4H2Y9_9PLEO</name>
<comment type="caution">
    <text evidence="2">The sequence shown here is derived from an EMBL/GenBank/DDBJ whole genome shotgun (WGS) entry which is preliminary data.</text>
</comment>
<dbReference type="EMBL" id="ML978250">
    <property type="protein sequence ID" value="KAF2026062.1"/>
    <property type="molecule type" value="Genomic_DNA"/>
</dbReference>
<dbReference type="Proteomes" id="UP000799777">
    <property type="component" value="Unassembled WGS sequence"/>
</dbReference>
<keyword evidence="3" id="KW-1185">Reference proteome</keyword>
<evidence type="ECO:0000313" key="2">
    <source>
        <dbReference type="EMBL" id="KAF2026062.1"/>
    </source>
</evidence>
<feature type="non-terminal residue" evidence="2">
    <location>
        <position position="173"/>
    </location>
</feature>
<dbReference type="SUPFAM" id="SSF143990">
    <property type="entry name" value="YbiA-like"/>
    <property type="match status" value="1"/>
</dbReference>
<evidence type="ECO:0000313" key="3">
    <source>
        <dbReference type="Proteomes" id="UP000799777"/>
    </source>
</evidence>
<feature type="domain" description="NADAR" evidence="1">
    <location>
        <begin position="5"/>
        <end position="160"/>
    </location>
</feature>
<dbReference type="OrthoDB" id="206452at2759"/>
<sequence>KPVFFCDPDTSDEGGFLSPWWRSQFVVKGVVYKKAGHYIMAEKARAFGDKKALQRILEAETTEELKTLGDTVDGVEEKSWRRRVTRIAKTANLHKFTSDDTESRDLLRRLKKLGNRELVFADPSDAILGIGFNAAEAEEVGREQWGANVFGKSLDAIREQTKAKGKRANATKK</sequence>
<feature type="non-terminal residue" evidence="2">
    <location>
        <position position="1"/>
    </location>
</feature>
<reference evidence="2" key="1">
    <citation type="journal article" date="2020" name="Stud. Mycol.">
        <title>101 Dothideomycetes genomes: a test case for predicting lifestyles and emergence of pathogens.</title>
        <authorList>
            <person name="Haridas S."/>
            <person name="Albert R."/>
            <person name="Binder M."/>
            <person name="Bloem J."/>
            <person name="Labutti K."/>
            <person name="Salamov A."/>
            <person name="Andreopoulos B."/>
            <person name="Baker S."/>
            <person name="Barry K."/>
            <person name="Bills G."/>
            <person name="Bluhm B."/>
            <person name="Cannon C."/>
            <person name="Castanera R."/>
            <person name="Culley D."/>
            <person name="Daum C."/>
            <person name="Ezra D."/>
            <person name="Gonzalez J."/>
            <person name="Henrissat B."/>
            <person name="Kuo A."/>
            <person name="Liang C."/>
            <person name="Lipzen A."/>
            <person name="Lutzoni F."/>
            <person name="Magnuson J."/>
            <person name="Mondo S."/>
            <person name="Nolan M."/>
            <person name="Ohm R."/>
            <person name="Pangilinan J."/>
            <person name="Park H.-J."/>
            <person name="Ramirez L."/>
            <person name="Alfaro M."/>
            <person name="Sun H."/>
            <person name="Tritt A."/>
            <person name="Yoshinaga Y."/>
            <person name="Zwiers L.-H."/>
            <person name="Turgeon B."/>
            <person name="Goodwin S."/>
            <person name="Spatafora J."/>
            <person name="Crous P."/>
            <person name="Grigoriev I."/>
        </authorList>
    </citation>
    <scope>NUCLEOTIDE SEQUENCE</scope>
    <source>
        <strain evidence="2">CBS 110217</strain>
    </source>
</reference>
<dbReference type="InterPro" id="IPR037238">
    <property type="entry name" value="YbiA-like_sf"/>
</dbReference>
<protein>
    <submittedName>
        <fullName evidence="2">DUF1768-domain-containing protein</fullName>
    </submittedName>
</protein>
<dbReference type="InterPro" id="IPR012816">
    <property type="entry name" value="NADAR"/>
</dbReference>
<dbReference type="AlphaFoldDB" id="A0A9P4H2Y9"/>
<dbReference type="NCBIfam" id="TIGR02464">
    <property type="entry name" value="ribofla_fusion"/>
    <property type="match status" value="1"/>
</dbReference>
<accession>A0A9P4H2Y9</accession>